<evidence type="ECO:0000313" key="3">
    <source>
        <dbReference type="Proteomes" id="UP000247409"/>
    </source>
</evidence>
<name>A0A2V3IBK4_9FLOR</name>
<organism evidence="2 3">
    <name type="scientific">Gracilariopsis chorda</name>
    <dbReference type="NCBI Taxonomy" id="448386"/>
    <lineage>
        <taxon>Eukaryota</taxon>
        <taxon>Rhodophyta</taxon>
        <taxon>Florideophyceae</taxon>
        <taxon>Rhodymeniophycidae</taxon>
        <taxon>Gracilariales</taxon>
        <taxon>Gracilariaceae</taxon>
        <taxon>Gracilariopsis</taxon>
    </lineage>
</organism>
<dbReference type="AlphaFoldDB" id="A0A2V3IBK4"/>
<dbReference type="Pfam" id="PF00078">
    <property type="entry name" value="RVT_1"/>
    <property type="match status" value="1"/>
</dbReference>
<feature type="domain" description="Reverse transcriptase" evidence="1">
    <location>
        <begin position="1"/>
        <end position="137"/>
    </location>
</feature>
<protein>
    <recommendedName>
        <fullName evidence="1">Reverse transcriptase domain-containing protein</fullName>
    </recommendedName>
</protein>
<evidence type="ECO:0000313" key="2">
    <source>
        <dbReference type="EMBL" id="PXF39484.1"/>
    </source>
</evidence>
<proteinExistence type="predicted"/>
<dbReference type="PROSITE" id="PS50878">
    <property type="entry name" value="RT_POL"/>
    <property type="match status" value="1"/>
</dbReference>
<keyword evidence="3" id="KW-1185">Reference proteome</keyword>
<dbReference type="OrthoDB" id="8197512at2759"/>
<dbReference type="InterPro" id="IPR000477">
    <property type="entry name" value="RT_dom"/>
</dbReference>
<accession>A0A2V3IBK4</accession>
<reference evidence="2 3" key="1">
    <citation type="journal article" date="2018" name="Mol. Biol. Evol.">
        <title>Analysis of the draft genome of the red seaweed Gracilariopsis chorda provides insights into genome size evolution in Rhodophyta.</title>
        <authorList>
            <person name="Lee J."/>
            <person name="Yang E.C."/>
            <person name="Graf L."/>
            <person name="Yang J.H."/>
            <person name="Qiu H."/>
            <person name="Zel Zion U."/>
            <person name="Chan C.X."/>
            <person name="Stephens T.G."/>
            <person name="Weber A.P.M."/>
            <person name="Boo G.H."/>
            <person name="Boo S.M."/>
            <person name="Kim K.M."/>
            <person name="Shin Y."/>
            <person name="Jung M."/>
            <person name="Lee S.J."/>
            <person name="Yim H.S."/>
            <person name="Lee J.H."/>
            <person name="Bhattacharya D."/>
            <person name="Yoon H.S."/>
        </authorList>
    </citation>
    <scope>NUCLEOTIDE SEQUENCE [LARGE SCALE GENOMIC DNA]</scope>
    <source>
        <strain evidence="2 3">SKKU-2015</strain>
        <tissue evidence="2">Whole body</tissue>
    </source>
</reference>
<dbReference type="Proteomes" id="UP000247409">
    <property type="component" value="Unassembled WGS sequence"/>
</dbReference>
<dbReference type="EMBL" id="NBIV01000843">
    <property type="protein sequence ID" value="PXF39484.1"/>
    <property type="molecule type" value="Genomic_DNA"/>
</dbReference>
<sequence>MLETGMPFTAVLDLKKAYDTVPRDKLMQIVEQKLPKHIANMIAYLLQPTILRTARDNTSKEGKDDNVVRIGVLKGDPPSTTLFNMYMDKYAEQILPHTKHYRNRNYGLIMFADDVKTANSHSTVSPIRTQSIFSVEC</sequence>
<evidence type="ECO:0000259" key="1">
    <source>
        <dbReference type="PROSITE" id="PS50878"/>
    </source>
</evidence>
<comment type="caution">
    <text evidence="2">The sequence shown here is derived from an EMBL/GenBank/DDBJ whole genome shotgun (WGS) entry which is preliminary data.</text>
</comment>
<gene>
    <name evidence="2" type="ORF">BWQ96_10831</name>
</gene>